<dbReference type="eggNOG" id="COG0586">
    <property type="taxonomic scope" value="Bacteria"/>
</dbReference>
<feature type="transmembrane region" description="Helical" evidence="1">
    <location>
        <begin position="20"/>
        <end position="38"/>
    </location>
</feature>
<accession>V8CDE5</accession>
<keyword evidence="1" id="KW-0812">Transmembrane</keyword>
<evidence type="ECO:0000313" key="4">
    <source>
        <dbReference type="Proteomes" id="UP000018731"/>
    </source>
</evidence>
<feature type="transmembrane region" description="Helical" evidence="1">
    <location>
        <begin position="130"/>
        <end position="151"/>
    </location>
</feature>
<dbReference type="OrthoDB" id="948134at2"/>
<dbReference type="InterPro" id="IPR032816">
    <property type="entry name" value="VTT_dom"/>
</dbReference>
<feature type="domain" description="VTT" evidence="2">
    <location>
        <begin position="75"/>
        <end position="189"/>
    </location>
</feature>
<dbReference type="STRING" id="1357400.HMPREF2086_00360"/>
<feature type="transmembrane region" description="Helical" evidence="1">
    <location>
        <begin position="89"/>
        <end position="110"/>
    </location>
</feature>
<gene>
    <name evidence="3" type="ORF">HMPREF2086_00360</name>
</gene>
<dbReference type="Pfam" id="PF09335">
    <property type="entry name" value="VTT_dom"/>
    <property type="match status" value="1"/>
</dbReference>
<sequence length="254" mass="28905">MNTLAQNLLSKLKSHTKSIVLSLIALIALGVLLFYGQKSDFSLEEAIIEIWDTYVEKWGYVILFFWSVLEGELGLIFAGIAAHTGHLNVFLAIFVAGLGGFAGDQIYFYIGRFNKGYIQKQLISQRRKLALAHLLLQKYGWSIIFIQRYMYGMRTIIPISIGITRYNALKFALINLLSAWIWAAITITIAWLLGEQILEILQVFKSHPYIFICLAGAFLGGVLWFFNSRTRKIDTQIDKLQKQLQSKDTKNAKS</sequence>
<dbReference type="EMBL" id="AZJI01000001">
    <property type="protein sequence ID" value="ETD25025.1"/>
    <property type="molecule type" value="Genomic_DNA"/>
</dbReference>
<feature type="transmembrane region" description="Helical" evidence="1">
    <location>
        <begin position="172"/>
        <end position="194"/>
    </location>
</feature>
<proteinExistence type="predicted"/>
<evidence type="ECO:0000313" key="3">
    <source>
        <dbReference type="EMBL" id="ETD25025.1"/>
    </source>
</evidence>
<dbReference type="InterPro" id="IPR051311">
    <property type="entry name" value="DedA_domain"/>
</dbReference>
<name>V8CDE5_9HELI</name>
<evidence type="ECO:0000256" key="1">
    <source>
        <dbReference type="SAM" id="Phobius"/>
    </source>
</evidence>
<feature type="transmembrane region" description="Helical" evidence="1">
    <location>
        <begin position="206"/>
        <end position="226"/>
    </location>
</feature>
<dbReference type="Proteomes" id="UP000018731">
    <property type="component" value="Unassembled WGS sequence"/>
</dbReference>
<dbReference type="AlphaFoldDB" id="V8CDE5"/>
<dbReference type="HOGENOM" id="CLU_044208_7_1_7"/>
<evidence type="ECO:0000259" key="2">
    <source>
        <dbReference type="Pfam" id="PF09335"/>
    </source>
</evidence>
<keyword evidence="1" id="KW-1133">Transmembrane helix</keyword>
<dbReference type="GO" id="GO:0005886">
    <property type="term" value="C:plasma membrane"/>
    <property type="evidence" value="ECO:0007669"/>
    <property type="project" value="TreeGrafter"/>
</dbReference>
<dbReference type="RefSeq" id="WP_023927028.1">
    <property type="nucleotide sequence ID" value="NZ_KI669454.1"/>
</dbReference>
<keyword evidence="4" id="KW-1185">Reference proteome</keyword>
<organism evidence="3 4">
    <name type="scientific">Helicobacter macacae MIT 99-5501</name>
    <dbReference type="NCBI Taxonomy" id="1357400"/>
    <lineage>
        <taxon>Bacteria</taxon>
        <taxon>Pseudomonadati</taxon>
        <taxon>Campylobacterota</taxon>
        <taxon>Epsilonproteobacteria</taxon>
        <taxon>Campylobacterales</taxon>
        <taxon>Helicobacteraceae</taxon>
        <taxon>Helicobacter</taxon>
    </lineage>
</organism>
<reference evidence="3 4" key="1">
    <citation type="journal article" date="2014" name="Genome Announc.">
        <title>Draft genome sequences of six enterohepatic helicobacter species isolated from humans and one from rhesus macaques.</title>
        <authorList>
            <person name="Shen Z."/>
            <person name="Sheh A."/>
            <person name="Young S.K."/>
            <person name="Abouelliel A."/>
            <person name="Ward D.V."/>
            <person name="Earl A.M."/>
            <person name="Fox J.G."/>
        </authorList>
    </citation>
    <scope>NUCLEOTIDE SEQUENCE [LARGE SCALE GENOMIC DNA]</scope>
    <source>
        <strain evidence="3 4">MIT 99-5501</strain>
    </source>
</reference>
<protein>
    <recommendedName>
        <fullName evidence="2">VTT domain-containing protein</fullName>
    </recommendedName>
</protein>
<dbReference type="PATRIC" id="fig|1357400.3.peg.494"/>
<dbReference type="PANTHER" id="PTHR42709">
    <property type="entry name" value="ALKALINE PHOSPHATASE LIKE PROTEIN"/>
    <property type="match status" value="1"/>
</dbReference>
<dbReference type="PANTHER" id="PTHR42709:SF2">
    <property type="entry name" value="INNER MEMBRANE PROTEIN YOHD"/>
    <property type="match status" value="1"/>
</dbReference>
<keyword evidence="1" id="KW-0472">Membrane</keyword>
<feature type="transmembrane region" description="Helical" evidence="1">
    <location>
        <begin position="58"/>
        <end position="82"/>
    </location>
</feature>
<comment type="caution">
    <text evidence="3">The sequence shown here is derived from an EMBL/GenBank/DDBJ whole genome shotgun (WGS) entry which is preliminary data.</text>
</comment>